<organism evidence="6">
    <name type="scientific">uncultured Helicobacter sp</name>
    <dbReference type="NCBI Taxonomy" id="175537"/>
    <lineage>
        <taxon>Bacteria</taxon>
        <taxon>Pseudomonadati</taxon>
        <taxon>Campylobacterota</taxon>
        <taxon>Epsilonproteobacteria</taxon>
        <taxon>Campylobacterales</taxon>
        <taxon>Helicobacteraceae</taxon>
        <taxon>Helicobacter</taxon>
        <taxon>environmental samples</taxon>
    </lineage>
</organism>
<dbReference type="Pfam" id="PF17384">
    <property type="entry name" value="DUF150_C"/>
    <property type="match status" value="1"/>
</dbReference>
<dbReference type="GO" id="GO:0006412">
    <property type="term" value="P:translation"/>
    <property type="evidence" value="ECO:0007669"/>
    <property type="project" value="TreeGrafter"/>
</dbReference>
<evidence type="ECO:0000259" key="4">
    <source>
        <dbReference type="Pfam" id="PF02576"/>
    </source>
</evidence>
<dbReference type="InterPro" id="IPR036847">
    <property type="entry name" value="RimP_C_sf"/>
</dbReference>
<dbReference type="SUPFAM" id="SSF74942">
    <property type="entry name" value="YhbC-like, C-terminal domain"/>
    <property type="match status" value="1"/>
</dbReference>
<feature type="domain" description="Ribosome maturation factor RimP C-terminal" evidence="5">
    <location>
        <begin position="95"/>
        <end position="156"/>
    </location>
</feature>
<feature type="domain" description="Ribosome maturation factor RimP N-terminal" evidence="4">
    <location>
        <begin position="10"/>
        <end position="92"/>
    </location>
</feature>
<evidence type="ECO:0000313" key="6">
    <source>
        <dbReference type="EMBL" id="QGT50156.1"/>
    </source>
</evidence>
<evidence type="ECO:0000256" key="2">
    <source>
        <dbReference type="ARBA" id="ARBA00022517"/>
    </source>
</evidence>
<dbReference type="PANTHER" id="PTHR33867">
    <property type="entry name" value="RIBOSOME MATURATION FACTOR RIMP"/>
    <property type="match status" value="1"/>
</dbReference>
<evidence type="ECO:0000256" key="1">
    <source>
        <dbReference type="ARBA" id="ARBA00022490"/>
    </source>
</evidence>
<comment type="similarity">
    <text evidence="3">Belongs to the RimP family.</text>
</comment>
<dbReference type="GO" id="GO:0005829">
    <property type="term" value="C:cytosol"/>
    <property type="evidence" value="ECO:0007669"/>
    <property type="project" value="TreeGrafter"/>
</dbReference>
<dbReference type="InterPro" id="IPR028998">
    <property type="entry name" value="RimP_C"/>
</dbReference>
<dbReference type="Gene3D" id="3.30.300.70">
    <property type="entry name" value="RimP-like superfamily, N-terminal"/>
    <property type="match status" value="1"/>
</dbReference>
<comment type="subcellular location">
    <subcellularLocation>
        <location evidence="3">Cytoplasm</location>
    </subcellularLocation>
</comment>
<dbReference type="AlphaFoldDB" id="A0A650EKP2"/>
<dbReference type="Pfam" id="PF02576">
    <property type="entry name" value="RimP_N"/>
    <property type="match status" value="1"/>
</dbReference>
<keyword evidence="1 3" id="KW-0963">Cytoplasm</keyword>
<reference evidence="6" key="1">
    <citation type="journal article" date="2020" name="J. ISSAAS">
        <title>Lactobacilli and other gastrointestinal microbiota of Peromyscus leucopus, reservoir host for agents of Lyme disease and other zoonoses in North America.</title>
        <authorList>
            <person name="Milovic A."/>
            <person name="Bassam K."/>
            <person name="Shao H."/>
            <person name="Chatzistamou I."/>
            <person name="Tufts D.M."/>
            <person name="Diuk-Wasser M."/>
            <person name="Barbour A.G."/>
        </authorList>
    </citation>
    <scope>NUCLEOTIDE SEQUENCE</scope>
    <source>
        <strain evidence="6">LL4</strain>
    </source>
</reference>
<dbReference type="Gene3D" id="2.30.30.180">
    <property type="entry name" value="Ribosome maturation factor RimP, C-terminal domain"/>
    <property type="match status" value="1"/>
</dbReference>
<dbReference type="InterPro" id="IPR003728">
    <property type="entry name" value="Ribosome_maturation_RimP"/>
</dbReference>
<sequence>MLSENTRQKIEALAKTLGLYIYDMDFIKEDSRDIFRVSITKKAPFIYQSPSSSTSVGVQDCQNLSELISPLLDVEEVNLDRYNLEVSSPGLERSLKKPQHYQFSLGENVRIKRVDKSIIEGILESIDDQKISIKTEDETQEIPLSDIKTAKVCFEF</sequence>
<dbReference type="CDD" id="cd01734">
    <property type="entry name" value="YlxS_C"/>
    <property type="match status" value="1"/>
</dbReference>
<dbReference type="InterPro" id="IPR035956">
    <property type="entry name" value="RimP_N_sf"/>
</dbReference>
<dbReference type="EMBL" id="MN577567">
    <property type="protein sequence ID" value="QGT50156.1"/>
    <property type="molecule type" value="Genomic_DNA"/>
</dbReference>
<dbReference type="InterPro" id="IPR028989">
    <property type="entry name" value="RimP_N"/>
</dbReference>
<dbReference type="HAMAP" id="MF_01077">
    <property type="entry name" value="RimP"/>
    <property type="match status" value="1"/>
</dbReference>
<dbReference type="PANTHER" id="PTHR33867:SF1">
    <property type="entry name" value="RIBOSOME MATURATION FACTOR RIMP"/>
    <property type="match status" value="1"/>
</dbReference>
<gene>
    <name evidence="3 6" type="primary">rimP</name>
    <name evidence="6" type="ORF">Helico4rc_2760</name>
</gene>
<keyword evidence="2 3" id="KW-0690">Ribosome biogenesis</keyword>
<dbReference type="SUPFAM" id="SSF75420">
    <property type="entry name" value="YhbC-like, N-terminal domain"/>
    <property type="match status" value="1"/>
</dbReference>
<proteinExistence type="inferred from homology"/>
<protein>
    <recommendedName>
        <fullName evidence="3">Ribosome maturation factor RimP</fullName>
    </recommendedName>
</protein>
<evidence type="ECO:0000259" key="5">
    <source>
        <dbReference type="Pfam" id="PF17384"/>
    </source>
</evidence>
<comment type="function">
    <text evidence="3">Required for maturation of 30S ribosomal subunits.</text>
</comment>
<evidence type="ECO:0000256" key="3">
    <source>
        <dbReference type="HAMAP-Rule" id="MF_01077"/>
    </source>
</evidence>
<dbReference type="GO" id="GO:0000028">
    <property type="term" value="P:ribosomal small subunit assembly"/>
    <property type="evidence" value="ECO:0007669"/>
    <property type="project" value="TreeGrafter"/>
</dbReference>
<name>A0A650EKP2_9HELI</name>
<accession>A0A650EKP2</accession>